<protein>
    <recommendedName>
        <fullName evidence="1">DUF4296 domain-containing protein</fullName>
    </recommendedName>
</protein>
<accession>A0A1M4XEG5</accession>
<evidence type="ECO:0000313" key="2">
    <source>
        <dbReference type="EMBL" id="SHE91818.1"/>
    </source>
</evidence>
<dbReference type="AlphaFoldDB" id="A0A1M4XEG5"/>
<organism evidence="2 3">
    <name type="scientific">Fodinibius roseus</name>
    <dbReference type="NCBI Taxonomy" id="1194090"/>
    <lineage>
        <taxon>Bacteria</taxon>
        <taxon>Pseudomonadati</taxon>
        <taxon>Balneolota</taxon>
        <taxon>Balneolia</taxon>
        <taxon>Balneolales</taxon>
        <taxon>Balneolaceae</taxon>
        <taxon>Fodinibius</taxon>
    </lineage>
</organism>
<dbReference type="PROSITE" id="PS51257">
    <property type="entry name" value="PROKAR_LIPOPROTEIN"/>
    <property type="match status" value="1"/>
</dbReference>
<sequence>MVRWYCLVILLSGLVAGCSESPEKPEMLIDEDTYISLLVELQLVRTYSETDRMDEAAADSLRDTIFREYGVPDSAFWESHKYYQQFPADQKKRVEEAIERLRKDRMEEPGRPSEEQD</sequence>
<evidence type="ECO:0000313" key="3">
    <source>
        <dbReference type="Proteomes" id="UP000184041"/>
    </source>
</evidence>
<keyword evidence="3" id="KW-1185">Reference proteome</keyword>
<reference evidence="2 3" key="1">
    <citation type="submission" date="2016-11" db="EMBL/GenBank/DDBJ databases">
        <authorList>
            <person name="Jaros S."/>
            <person name="Januszkiewicz K."/>
            <person name="Wedrychowicz H."/>
        </authorList>
    </citation>
    <scope>NUCLEOTIDE SEQUENCE [LARGE SCALE GENOMIC DNA]</scope>
    <source>
        <strain evidence="2 3">DSM 21986</strain>
    </source>
</reference>
<dbReference type="Pfam" id="PF14129">
    <property type="entry name" value="DUF4296"/>
    <property type="match status" value="1"/>
</dbReference>
<dbReference type="STRING" id="1194090.SAMN05443144_104103"/>
<evidence type="ECO:0000259" key="1">
    <source>
        <dbReference type="Pfam" id="PF14129"/>
    </source>
</evidence>
<dbReference type="OrthoDB" id="1525222at2"/>
<dbReference type="Proteomes" id="UP000184041">
    <property type="component" value="Unassembled WGS sequence"/>
</dbReference>
<feature type="domain" description="DUF4296" evidence="1">
    <location>
        <begin position="25"/>
        <end position="105"/>
    </location>
</feature>
<dbReference type="EMBL" id="FQUS01000004">
    <property type="protein sequence ID" value="SHE91818.1"/>
    <property type="molecule type" value="Genomic_DNA"/>
</dbReference>
<dbReference type="RefSeq" id="WP_073060135.1">
    <property type="nucleotide sequence ID" value="NZ_FQUS01000004.1"/>
</dbReference>
<name>A0A1M4XEG5_9BACT</name>
<proteinExistence type="predicted"/>
<gene>
    <name evidence="2" type="ORF">SAMN05443144_104103</name>
</gene>
<dbReference type="InterPro" id="IPR025381">
    <property type="entry name" value="DUF4296"/>
</dbReference>